<evidence type="ECO:0000313" key="1">
    <source>
        <dbReference type="EMBL" id="QFZ91233.2"/>
    </source>
</evidence>
<dbReference type="EMBL" id="CP034671">
    <property type="protein sequence ID" value="QFZ91233.2"/>
    <property type="molecule type" value="Genomic_DNA"/>
</dbReference>
<dbReference type="RefSeq" id="WP_208677503.1">
    <property type="nucleotide sequence ID" value="NZ_CP034671.2"/>
</dbReference>
<dbReference type="AlphaFoldDB" id="A0AAT9JTK0"/>
<name>A0AAT9JTK0_SYNEL</name>
<gene>
    <name evidence="1" type="ORF">EKO22_01485</name>
</gene>
<reference evidence="1" key="1">
    <citation type="submission" date="2024-01" db="EMBL/GenBank/DDBJ databases">
        <title>Synechococcus elongatus PCC 11802, a close yet different native of Synechococcus elongatus PCC 11801.</title>
        <authorList>
            <person name="Jaiswal D."/>
            <person name="Sengupta A."/>
            <person name="Sengupta S."/>
            <person name="Pakrasi H.B."/>
            <person name="Wangikar P."/>
        </authorList>
    </citation>
    <scope>NUCLEOTIDE SEQUENCE</scope>
    <source>
        <strain evidence="1">PCC 11802</strain>
    </source>
</reference>
<sequence length="66" mass="7194">MSVFLSEGDRFPDKVKAYAMGVLGEFLECYQISLPLPESLVSQAEHYAFSGNTEVVKGAVKLLAIV</sequence>
<organism evidence="1">
    <name type="scientific">Synechococcus elongatus PCC 11802</name>
    <dbReference type="NCBI Taxonomy" id="2283154"/>
    <lineage>
        <taxon>Bacteria</taxon>
        <taxon>Bacillati</taxon>
        <taxon>Cyanobacteriota</taxon>
        <taxon>Cyanophyceae</taxon>
        <taxon>Synechococcales</taxon>
        <taxon>Synechococcaceae</taxon>
        <taxon>Synechococcus</taxon>
    </lineage>
</organism>
<protein>
    <submittedName>
        <fullName evidence="1">Uncharacterized protein</fullName>
    </submittedName>
</protein>
<accession>A0AAT9JTK0</accession>
<proteinExistence type="predicted"/>